<dbReference type="AlphaFoldDB" id="A0AAW0EC82"/>
<dbReference type="EMBL" id="JAYKXP010000001">
    <property type="protein sequence ID" value="KAK7062788.1"/>
    <property type="molecule type" value="Genomic_DNA"/>
</dbReference>
<accession>A0AAW0EC82</accession>
<feature type="compositionally biased region" description="Pro residues" evidence="1">
    <location>
        <begin position="243"/>
        <end position="253"/>
    </location>
</feature>
<gene>
    <name evidence="2" type="ORF">VNI00_000278</name>
</gene>
<feature type="compositionally biased region" description="Polar residues" evidence="1">
    <location>
        <begin position="225"/>
        <end position="242"/>
    </location>
</feature>
<feature type="compositionally biased region" description="Polar residues" evidence="1">
    <location>
        <begin position="462"/>
        <end position="474"/>
    </location>
</feature>
<dbReference type="Proteomes" id="UP001383192">
    <property type="component" value="Unassembled WGS sequence"/>
</dbReference>
<feature type="compositionally biased region" description="Polar residues" evidence="1">
    <location>
        <begin position="439"/>
        <end position="455"/>
    </location>
</feature>
<feature type="compositionally biased region" description="Pro residues" evidence="1">
    <location>
        <begin position="396"/>
        <end position="407"/>
    </location>
</feature>
<feature type="compositionally biased region" description="Low complexity" evidence="1">
    <location>
        <begin position="283"/>
        <end position="323"/>
    </location>
</feature>
<keyword evidence="3" id="KW-1185">Reference proteome</keyword>
<comment type="caution">
    <text evidence="2">The sequence shown here is derived from an EMBL/GenBank/DDBJ whole genome shotgun (WGS) entry which is preliminary data.</text>
</comment>
<name>A0AAW0EC82_9AGAR</name>
<feature type="compositionally biased region" description="Low complexity" evidence="1">
    <location>
        <begin position="577"/>
        <end position="597"/>
    </location>
</feature>
<feature type="compositionally biased region" description="Low complexity" evidence="1">
    <location>
        <begin position="519"/>
        <end position="530"/>
    </location>
</feature>
<evidence type="ECO:0000313" key="2">
    <source>
        <dbReference type="EMBL" id="KAK7062788.1"/>
    </source>
</evidence>
<reference evidence="2 3" key="1">
    <citation type="submission" date="2024-01" db="EMBL/GenBank/DDBJ databases">
        <title>A draft genome for a cacao thread blight-causing isolate of Paramarasmius palmivorus.</title>
        <authorList>
            <person name="Baruah I.K."/>
            <person name="Bukari Y."/>
            <person name="Amoako-Attah I."/>
            <person name="Meinhardt L.W."/>
            <person name="Bailey B.A."/>
            <person name="Cohen S.P."/>
        </authorList>
    </citation>
    <scope>NUCLEOTIDE SEQUENCE [LARGE SCALE GENOMIC DNA]</scope>
    <source>
        <strain evidence="2 3">GH-12</strain>
    </source>
</reference>
<sequence length="688" mass="73620">MTLRRLDLHVSALNDAEYSLYTSSLADITLTDEQDAKGQDDAFYEEMTLSLREARAWLKGRYSHVPAAVIDNILRFFSPNLSQTDILSGGQFFAALRLIVHAESGKEVDRGLAFVQAHPSTGPVARPASPFKRNLPPTPSRRSTDGVLPTSANPESALQNPFTAPPQHPSSNNPFTVGRAKSNPGVPPSSKSHDGAVESTSSKLPPLPPRKPASSTTLPPPRHSSLASTSPTLITSKSGPHQTSPPPAVPPKPSHMAHDHVHAHEAEPAGIQNRPDDEEGRGAVRTSASTSSSPFSQASSSTSRSISPGKRLASSASTSSASGSERDYSQAPPLPSRRKPSPPTSTSSFQQVALAGTTSSSNPFIRSPFISSQDVKYPMVTDSPSTSPTRKNAPLPVTPNTPNLPPPKHPDQSYRKPPPPIPTGLEMESSDSQRHKRTPSYSRPQALRSATTATSGPFELADTTTTMGSKSASPYISAFDRMTSDSTDTTPTGTPMRRGMSGEESPTARLFRSKSLHHPSPTSSASPFSPVEDSSNRNAPPPPVRKKRPESVQVLPGSPGLGLGNSPGGSGATRHMSMSTSGASSSFGSPSQSFKQQFDAHRREITFPNHDSSKHAHDPLNLKSLAASLQPQFQQIQPKLDKARFKAEAGLSRRGFMVNPNSGKRREDQEGLMQEFDGKRVLEGTTWR</sequence>
<feature type="compositionally biased region" description="Basic and acidic residues" evidence="1">
    <location>
        <begin position="256"/>
        <end position="267"/>
    </location>
</feature>
<feature type="compositionally biased region" description="Gly residues" evidence="1">
    <location>
        <begin position="559"/>
        <end position="571"/>
    </location>
</feature>
<protein>
    <submittedName>
        <fullName evidence="2">Uncharacterized protein</fullName>
    </submittedName>
</protein>
<feature type="compositionally biased region" description="Low complexity" evidence="1">
    <location>
        <begin position="480"/>
        <end position="499"/>
    </location>
</feature>
<proteinExistence type="predicted"/>
<feature type="compositionally biased region" description="Basic and acidic residues" evidence="1">
    <location>
        <begin position="598"/>
        <end position="617"/>
    </location>
</feature>
<evidence type="ECO:0000256" key="1">
    <source>
        <dbReference type="SAM" id="MobiDB-lite"/>
    </source>
</evidence>
<feature type="region of interest" description="Disordered" evidence="1">
    <location>
        <begin position="119"/>
        <end position="617"/>
    </location>
</feature>
<organism evidence="2 3">
    <name type="scientific">Paramarasmius palmivorus</name>
    <dbReference type="NCBI Taxonomy" id="297713"/>
    <lineage>
        <taxon>Eukaryota</taxon>
        <taxon>Fungi</taxon>
        <taxon>Dikarya</taxon>
        <taxon>Basidiomycota</taxon>
        <taxon>Agaricomycotina</taxon>
        <taxon>Agaricomycetes</taxon>
        <taxon>Agaricomycetidae</taxon>
        <taxon>Agaricales</taxon>
        <taxon>Marasmiineae</taxon>
        <taxon>Marasmiaceae</taxon>
        <taxon>Paramarasmius</taxon>
    </lineage>
</organism>
<feature type="compositionally biased region" description="Polar residues" evidence="1">
    <location>
        <begin position="150"/>
        <end position="162"/>
    </location>
</feature>
<feature type="region of interest" description="Disordered" evidence="1">
    <location>
        <begin position="654"/>
        <end position="688"/>
    </location>
</feature>
<feature type="compositionally biased region" description="Polar residues" evidence="1">
    <location>
        <begin position="356"/>
        <end position="374"/>
    </location>
</feature>
<evidence type="ECO:0000313" key="3">
    <source>
        <dbReference type="Proteomes" id="UP001383192"/>
    </source>
</evidence>